<evidence type="ECO:0000259" key="1">
    <source>
        <dbReference type="Pfam" id="PF01370"/>
    </source>
</evidence>
<dbReference type="KEGG" id="snep:Enr13x_71640"/>
<reference evidence="2 3" key="1">
    <citation type="submission" date="2019-03" db="EMBL/GenBank/DDBJ databases">
        <title>Deep-cultivation of Planctomycetes and their phenomic and genomic characterization uncovers novel biology.</title>
        <authorList>
            <person name="Wiegand S."/>
            <person name="Jogler M."/>
            <person name="Boedeker C."/>
            <person name="Pinto D."/>
            <person name="Vollmers J."/>
            <person name="Rivas-Marin E."/>
            <person name="Kohn T."/>
            <person name="Peeters S.H."/>
            <person name="Heuer A."/>
            <person name="Rast P."/>
            <person name="Oberbeckmann S."/>
            <person name="Bunk B."/>
            <person name="Jeske O."/>
            <person name="Meyerdierks A."/>
            <person name="Storesund J.E."/>
            <person name="Kallscheuer N."/>
            <person name="Luecker S."/>
            <person name="Lage O.M."/>
            <person name="Pohl T."/>
            <person name="Merkel B.J."/>
            <person name="Hornburger P."/>
            <person name="Mueller R.-W."/>
            <person name="Bruemmer F."/>
            <person name="Labrenz M."/>
            <person name="Spormann A.M."/>
            <person name="Op den Camp H."/>
            <person name="Overmann J."/>
            <person name="Amann R."/>
            <person name="Jetten M.S.M."/>
            <person name="Mascher T."/>
            <person name="Medema M.H."/>
            <person name="Devos D.P."/>
            <person name="Kaster A.-K."/>
            <person name="Ovreas L."/>
            <person name="Rohde M."/>
            <person name="Galperin M.Y."/>
            <person name="Jogler C."/>
        </authorList>
    </citation>
    <scope>NUCLEOTIDE SEQUENCE [LARGE SCALE GENOMIC DNA]</scope>
    <source>
        <strain evidence="2 3">Enr13</strain>
    </source>
</reference>
<sequence length="348" mass="37752">MNSPHGLPEVIEDEAQLEELLITPSAKLIELAATLSGNLVILGAGGKMGPTLAARAQRAIDQAGAAARVVAVSRFSDPVARDWLDRRGVKTVAADLLSQDALDELPDADTVVYLVGSKFGTRQNPSHTWAVNTIAPACAMRRYPKSNFVALSTGNVYPFTPTDQRGSIESDPLAPVGEYAYAAVGRERIFDHFSRVDGTPVAMIRLNYATDLRYGVLTDLAVKVFRGETIDLTQGYFNCIWQGDANDLILRALPLADSPPRPINLTSLETFAVREVAQTFGQLMDRSVRFSGQESETALLSNASRCAELLGAPATPMDQVIRWTAHWVSQDAPLLGKPTHFEVRDGAF</sequence>
<proteinExistence type="predicted"/>
<accession>A0A518I2B5</accession>
<dbReference type="AlphaFoldDB" id="A0A518I2B5"/>
<dbReference type="Gene3D" id="3.40.50.720">
    <property type="entry name" value="NAD(P)-binding Rossmann-like Domain"/>
    <property type="match status" value="1"/>
</dbReference>
<dbReference type="SUPFAM" id="SSF51735">
    <property type="entry name" value="NAD(P)-binding Rossmann-fold domains"/>
    <property type="match status" value="1"/>
</dbReference>
<dbReference type="RefSeq" id="WP_145391362.1">
    <property type="nucleotide sequence ID" value="NZ_CP037423.1"/>
</dbReference>
<dbReference type="Proteomes" id="UP000319004">
    <property type="component" value="Chromosome"/>
</dbReference>
<organism evidence="2 3">
    <name type="scientific">Stieleria neptunia</name>
    <dbReference type="NCBI Taxonomy" id="2527979"/>
    <lineage>
        <taxon>Bacteria</taxon>
        <taxon>Pseudomonadati</taxon>
        <taxon>Planctomycetota</taxon>
        <taxon>Planctomycetia</taxon>
        <taxon>Pirellulales</taxon>
        <taxon>Pirellulaceae</taxon>
        <taxon>Stieleria</taxon>
    </lineage>
</organism>
<name>A0A518I2B5_9BACT</name>
<feature type="domain" description="NAD-dependent epimerase/dehydratase" evidence="1">
    <location>
        <begin position="40"/>
        <end position="206"/>
    </location>
</feature>
<dbReference type="InterPro" id="IPR001509">
    <property type="entry name" value="Epimerase_deHydtase"/>
</dbReference>
<protein>
    <submittedName>
        <fullName evidence="2">NAD dependent epimerase/dehydratase family protein</fullName>
    </submittedName>
</protein>
<dbReference type="EMBL" id="CP037423">
    <property type="protein sequence ID" value="QDV47255.1"/>
    <property type="molecule type" value="Genomic_DNA"/>
</dbReference>
<evidence type="ECO:0000313" key="3">
    <source>
        <dbReference type="Proteomes" id="UP000319004"/>
    </source>
</evidence>
<dbReference type="OrthoDB" id="9785845at2"/>
<keyword evidence="3" id="KW-1185">Reference proteome</keyword>
<evidence type="ECO:0000313" key="2">
    <source>
        <dbReference type="EMBL" id="QDV47255.1"/>
    </source>
</evidence>
<gene>
    <name evidence="2" type="ORF">Enr13x_71640</name>
</gene>
<dbReference type="InterPro" id="IPR036291">
    <property type="entry name" value="NAD(P)-bd_dom_sf"/>
</dbReference>
<dbReference type="Pfam" id="PF01370">
    <property type="entry name" value="Epimerase"/>
    <property type="match status" value="1"/>
</dbReference>